<keyword evidence="4" id="KW-1185">Reference proteome</keyword>
<evidence type="ECO:0000259" key="2">
    <source>
        <dbReference type="Pfam" id="PF03221"/>
    </source>
</evidence>
<evidence type="ECO:0000313" key="3">
    <source>
        <dbReference type="EMBL" id="KAJ0391739.1"/>
    </source>
</evidence>
<evidence type="ECO:0000256" key="1">
    <source>
        <dbReference type="ARBA" id="ARBA00023125"/>
    </source>
</evidence>
<dbReference type="AlphaFoldDB" id="A0AAD5M0X3"/>
<feature type="domain" description="HTH CENPB-type" evidence="2">
    <location>
        <begin position="101"/>
        <end position="134"/>
    </location>
</feature>
<reference evidence="3" key="1">
    <citation type="submission" date="2021-12" db="EMBL/GenBank/DDBJ databases">
        <title>Prjna785345.</title>
        <authorList>
            <person name="Rujirawat T."/>
            <person name="Krajaejun T."/>
        </authorList>
    </citation>
    <scope>NUCLEOTIDE SEQUENCE</scope>
    <source>
        <strain evidence="3">Pi057C3</strain>
    </source>
</reference>
<gene>
    <name evidence="3" type="ORF">P43SY_000859</name>
</gene>
<dbReference type="Gene3D" id="1.10.10.60">
    <property type="entry name" value="Homeodomain-like"/>
    <property type="match status" value="1"/>
</dbReference>
<proteinExistence type="predicted"/>
<evidence type="ECO:0000313" key="4">
    <source>
        <dbReference type="Proteomes" id="UP001209570"/>
    </source>
</evidence>
<comment type="caution">
    <text evidence="3">The sequence shown here is derived from an EMBL/GenBank/DDBJ whole genome shotgun (WGS) entry which is preliminary data.</text>
</comment>
<keyword evidence="1" id="KW-0238">DNA-binding</keyword>
<protein>
    <recommendedName>
        <fullName evidence="2">HTH CENPB-type domain-containing protein</fullName>
    </recommendedName>
</protein>
<dbReference type="Proteomes" id="UP001209570">
    <property type="component" value="Unassembled WGS sequence"/>
</dbReference>
<accession>A0AAD5M0X3</accession>
<organism evidence="3 4">
    <name type="scientific">Pythium insidiosum</name>
    <name type="common">Pythiosis disease agent</name>
    <dbReference type="NCBI Taxonomy" id="114742"/>
    <lineage>
        <taxon>Eukaryota</taxon>
        <taxon>Sar</taxon>
        <taxon>Stramenopiles</taxon>
        <taxon>Oomycota</taxon>
        <taxon>Peronosporomycetes</taxon>
        <taxon>Pythiales</taxon>
        <taxon>Pythiaceae</taxon>
        <taxon>Pythium</taxon>
    </lineage>
</organism>
<dbReference type="GO" id="GO:0003677">
    <property type="term" value="F:DNA binding"/>
    <property type="evidence" value="ECO:0007669"/>
    <property type="project" value="UniProtKB-KW"/>
</dbReference>
<name>A0AAD5M0X3_PYTIN</name>
<dbReference type="Pfam" id="PF03221">
    <property type="entry name" value="HTH_Tnp_Tc5"/>
    <property type="match status" value="1"/>
</dbReference>
<sequence length="151" mass="17224">MPYRNGRSNIKGTTASRKSFKRMPYAYDEKKRALEAHSDGWTLADIGTKILGGKPARAVSQLLFKWRKKVELIDKMVKNVRTQKFERFRERAIALALSQNAETAIVDWINSLRSDGIPVSSTMLRLKALEIFKTRQALKFTAIRKHGGMQA</sequence>
<dbReference type="InterPro" id="IPR006600">
    <property type="entry name" value="HTH_CenpB_DNA-bd_dom"/>
</dbReference>
<dbReference type="EMBL" id="JAKCXM010000863">
    <property type="protein sequence ID" value="KAJ0391739.1"/>
    <property type="molecule type" value="Genomic_DNA"/>
</dbReference>